<dbReference type="CDD" id="cd04496">
    <property type="entry name" value="SSB_OBF"/>
    <property type="match status" value="1"/>
</dbReference>
<feature type="compositionally biased region" description="Pro residues" evidence="4">
    <location>
        <begin position="121"/>
        <end position="135"/>
    </location>
</feature>
<dbReference type="AlphaFoldDB" id="A0A2M6XUB5"/>
<evidence type="ECO:0000313" key="6">
    <source>
        <dbReference type="Proteomes" id="UP000229784"/>
    </source>
</evidence>
<dbReference type="PROSITE" id="PS50935">
    <property type="entry name" value="SSB"/>
    <property type="match status" value="1"/>
</dbReference>
<dbReference type="PIRSF" id="PIRSF002070">
    <property type="entry name" value="SSB"/>
    <property type="match status" value="1"/>
</dbReference>
<dbReference type="NCBIfam" id="TIGR00621">
    <property type="entry name" value="ssb"/>
    <property type="match status" value="1"/>
</dbReference>
<dbReference type="GO" id="GO:0003697">
    <property type="term" value="F:single-stranded DNA binding"/>
    <property type="evidence" value="ECO:0007669"/>
    <property type="project" value="UniProtKB-UniRule"/>
</dbReference>
<accession>A0A2M6XUB5</accession>
<dbReference type="InterPro" id="IPR000424">
    <property type="entry name" value="Primosome_PriB/ssb"/>
</dbReference>
<keyword evidence="1 2" id="KW-0238">DNA-binding</keyword>
<reference evidence="6" key="1">
    <citation type="submission" date="2017-09" db="EMBL/GenBank/DDBJ databases">
        <title>Depth-based differentiation of microbial function through sediment-hosted aquifers and enrichment of novel symbionts in the deep terrestrial subsurface.</title>
        <authorList>
            <person name="Probst A.J."/>
            <person name="Ladd B."/>
            <person name="Jarett J.K."/>
            <person name="Geller-Mcgrath D.E."/>
            <person name="Sieber C.M.K."/>
            <person name="Emerson J.B."/>
            <person name="Anantharaman K."/>
            <person name="Thomas B.C."/>
            <person name="Malmstrom R."/>
            <person name="Stieglmeier M."/>
            <person name="Klingl A."/>
            <person name="Woyke T."/>
            <person name="Ryan C.M."/>
            <person name="Banfield J.F."/>
        </authorList>
    </citation>
    <scope>NUCLEOTIDE SEQUENCE [LARGE SCALE GENOMIC DNA]</scope>
</reference>
<dbReference type="Proteomes" id="UP000229784">
    <property type="component" value="Unassembled WGS sequence"/>
</dbReference>
<dbReference type="InterPro" id="IPR012340">
    <property type="entry name" value="NA-bd_OB-fold"/>
</dbReference>
<dbReference type="EMBL" id="PEXQ01000049">
    <property type="protein sequence ID" value="PIU15223.1"/>
    <property type="molecule type" value="Genomic_DNA"/>
</dbReference>
<gene>
    <name evidence="5" type="ORF">COT20_02075</name>
</gene>
<evidence type="ECO:0000256" key="2">
    <source>
        <dbReference type="HAMAP-Rule" id="MF_00984"/>
    </source>
</evidence>
<evidence type="ECO:0000256" key="4">
    <source>
        <dbReference type="SAM" id="MobiDB-lite"/>
    </source>
</evidence>
<proteinExistence type="inferred from homology"/>
<name>A0A2M6XUB5_9BACT</name>
<dbReference type="GO" id="GO:0006260">
    <property type="term" value="P:DNA replication"/>
    <property type="evidence" value="ECO:0007669"/>
    <property type="project" value="InterPro"/>
</dbReference>
<dbReference type="InterPro" id="IPR011344">
    <property type="entry name" value="ssDNA-bd"/>
</dbReference>
<comment type="subunit">
    <text evidence="2">Homotetramer.</text>
</comment>
<dbReference type="Pfam" id="PF00436">
    <property type="entry name" value="SSB"/>
    <property type="match status" value="1"/>
</dbReference>
<dbReference type="SUPFAM" id="SSF50249">
    <property type="entry name" value="Nucleic acid-binding proteins"/>
    <property type="match status" value="1"/>
</dbReference>
<dbReference type="PANTHER" id="PTHR10302:SF27">
    <property type="entry name" value="SINGLE-STRANDED DNA-BINDING PROTEIN"/>
    <property type="match status" value="1"/>
</dbReference>
<dbReference type="Gene3D" id="2.40.50.140">
    <property type="entry name" value="Nucleic acid-binding proteins"/>
    <property type="match status" value="1"/>
</dbReference>
<comment type="caution">
    <text evidence="2">Lacks conserved residue(s) required for the propagation of feature annotation.</text>
</comment>
<evidence type="ECO:0000313" key="5">
    <source>
        <dbReference type="EMBL" id="PIU15223.1"/>
    </source>
</evidence>
<protein>
    <recommendedName>
        <fullName evidence="2 3">Single-stranded DNA-binding protein</fullName>
        <shortName evidence="2">SSB</shortName>
    </recommendedName>
</protein>
<organism evidence="5 6">
    <name type="scientific">bacterium (Candidatus Gribaldobacteria) CG08_land_8_20_14_0_20_39_15</name>
    <dbReference type="NCBI Taxonomy" id="2014273"/>
    <lineage>
        <taxon>Bacteria</taxon>
        <taxon>Candidatus Gribaldobacteria</taxon>
    </lineage>
</organism>
<comment type="caution">
    <text evidence="5">The sequence shown here is derived from an EMBL/GenBank/DDBJ whole genome shotgun (WGS) entry which is preliminary data.</text>
</comment>
<evidence type="ECO:0000256" key="1">
    <source>
        <dbReference type="ARBA" id="ARBA00023125"/>
    </source>
</evidence>
<feature type="region of interest" description="Disordered" evidence="4">
    <location>
        <begin position="109"/>
        <end position="144"/>
    </location>
</feature>
<dbReference type="HAMAP" id="MF_00984">
    <property type="entry name" value="SSB"/>
    <property type="match status" value="1"/>
</dbReference>
<dbReference type="PANTHER" id="PTHR10302">
    <property type="entry name" value="SINGLE-STRANDED DNA-BINDING PROTEIN"/>
    <property type="match status" value="1"/>
</dbReference>
<dbReference type="GO" id="GO:0009295">
    <property type="term" value="C:nucleoid"/>
    <property type="evidence" value="ECO:0007669"/>
    <property type="project" value="TreeGrafter"/>
</dbReference>
<sequence length="171" mass="19136">MNLNKVFVLGNLTRDPERKVLPSGGTVVNFSIATNRVYYDQNKQKQEEVEFHNIVAFGKTAEIIAQYLKKGSLALIEGRLRTRNWQDQAGVKHYRTEIFAERLQLGPKPVGSSYSGQAYPSPNPSSNPNPSPANKPPSTIKEEIPVIEETESFNGFIEKDTGEIDVKDIPF</sequence>
<evidence type="ECO:0000256" key="3">
    <source>
        <dbReference type="PIRNR" id="PIRNR002070"/>
    </source>
</evidence>